<comment type="subcellular location">
    <subcellularLocation>
        <location evidence="1 6">Endoplasmic reticulum membrane</location>
        <topology evidence="1 6">Multi-pass membrane protein</topology>
    </subcellularLocation>
</comment>
<evidence type="ECO:0000256" key="5">
    <source>
        <dbReference type="ARBA" id="ARBA00023136"/>
    </source>
</evidence>
<evidence type="ECO:0000313" key="9">
    <source>
        <dbReference type="EMBL" id="PKA58816.1"/>
    </source>
</evidence>
<feature type="transmembrane region" description="Helical" evidence="6">
    <location>
        <begin position="358"/>
        <end position="379"/>
    </location>
</feature>
<evidence type="ECO:0000256" key="1">
    <source>
        <dbReference type="ARBA" id="ARBA00004477"/>
    </source>
</evidence>
<accession>A0A2I0ATH9</accession>
<dbReference type="PANTHER" id="PTHR46626">
    <property type="entry name" value="RETICULON-LIKE PROTEIN B17"/>
    <property type="match status" value="1"/>
</dbReference>
<feature type="transmembrane region" description="Helical" evidence="6">
    <location>
        <begin position="219"/>
        <end position="242"/>
    </location>
</feature>
<feature type="domain" description="Reticulon" evidence="8">
    <location>
        <begin position="185"/>
        <end position="348"/>
    </location>
</feature>
<keyword evidence="3 6" id="KW-0256">Endoplasmic reticulum</keyword>
<dbReference type="Pfam" id="PF02453">
    <property type="entry name" value="Reticulon"/>
    <property type="match status" value="1"/>
</dbReference>
<feature type="region of interest" description="Disordered" evidence="7">
    <location>
        <begin position="1"/>
        <end position="116"/>
    </location>
</feature>
<evidence type="ECO:0000256" key="4">
    <source>
        <dbReference type="ARBA" id="ARBA00022989"/>
    </source>
</evidence>
<dbReference type="OrthoDB" id="783438at2759"/>
<dbReference type="PANTHER" id="PTHR46626:SF2">
    <property type="entry name" value="RETICULON-LIKE PROTEIN B17"/>
    <property type="match status" value="1"/>
</dbReference>
<dbReference type="PROSITE" id="PS50845">
    <property type="entry name" value="RETICULON"/>
    <property type="match status" value="1"/>
</dbReference>
<feature type="compositionally biased region" description="Low complexity" evidence="7">
    <location>
        <begin position="23"/>
        <end position="42"/>
    </location>
</feature>
<dbReference type="STRING" id="1088818.A0A2I0ATH9"/>
<feature type="transmembrane region" description="Helical" evidence="6">
    <location>
        <begin position="197"/>
        <end position="213"/>
    </location>
</feature>
<evidence type="ECO:0000313" key="10">
    <source>
        <dbReference type="Proteomes" id="UP000236161"/>
    </source>
</evidence>
<keyword evidence="10" id="KW-1185">Reference proteome</keyword>
<sequence>MDSSPPITPLLKSQPRLRPRPVPRLTVPFDDPTDSPDLTSPSPKNPSPPVHRTIHELLLLPPSPYRRPKTRHFAGGSLDPPPAETTPRRRGKTRLVAGGGGSGISPRNGRRARRRLDKEVLREERELGLVEEEDGKVKKRRPSRPRPARKEKLSLLPLLPPSPQIKQECIHQECPSSLDGLSMAITDLVMWQNVAKSALWFGLGSILFLSSILSRDVGFSVISAVSHLGILILCLAFFYDSVKQRKREKKKGLLLQLTENDVLRAARVILPVINAALVKSQQIFSGEPLMTLRVAPVLLFMAKYGYMITLWRLLAIGFFLSFTAPKLYYCYYQQIQKKVDDSRNYANESWRSCSRKKLIAITSATVMWNILSIKMRIFAGTLNYLH</sequence>
<evidence type="ECO:0000256" key="2">
    <source>
        <dbReference type="ARBA" id="ARBA00022692"/>
    </source>
</evidence>
<dbReference type="EMBL" id="KZ451950">
    <property type="protein sequence ID" value="PKA58816.1"/>
    <property type="molecule type" value="Genomic_DNA"/>
</dbReference>
<evidence type="ECO:0000259" key="8">
    <source>
        <dbReference type="PROSITE" id="PS50845"/>
    </source>
</evidence>
<dbReference type="Proteomes" id="UP000236161">
    <property type="component" value="Unassembled WGS sequence"/>
</dbReference>
<dbReference type="InterPro" id="IPR044647">
    <property type="entry name" value="RTNLB17/18/21"/>
</dbReference>
<feature type="transmembrane region" description="Helical" evidence="6">
    <location>
        <begin position="304"/>
        <end position="328"/>
    </location>
</feature>
<dbReference type="AlphaFoldDB" id="A0A2I0ATH9"/>
<feature type="compositionally biased region" description="Basic residues" evidence="7">
    <location>
        <begin position="137"/>
        <end position="147"/>
    </location>
</feature>
<keyword evidence="4 6" id="KW-1133">Transmembrane helix</keyword>
<protein>
    <recommendedName>
        <fullName evidence="6">Reticulon-like protein</fullName>
    </recommendedName>
</protein>
<feature type="region of interest" description="Disordered" evidence="7">
    <location>
        <begin position="132"/>
        <end position="151"/>
    </location>
</feature>
<keyword evidence="2 6" id="KW-0812">Transmembrane</keyword>
<evidence type="ECO:0000256" key="6">
    <source>
        <dbReference type="RuleBase" id="RU363132"/>
    </source>
</evidence>
<gene>
    <name evidence="9" type="primary">RTNLB18</name>
    <name evidence="9" type="ORF">AXF42_Ash000909</name>
</gene>
<evidence type="ECO:0000256" key="7">
    <source>
        <dbReference type="SAM" id="MobiDB-lite"/>
    </source>
</evidence>
<organism evidence="9 10">
    <name type="scientific">Apostasia shenzhenica</name>
    <dbReference type="NCBI Taxonomy" id="1088818"/>
    <lineage>
        <taxon>Eukaryota</taxon>
        <taxon>Viridiplantae</taxon>
        <taxon>Streptophyta</taxon>
        <taxon>Embryophyta</taxon>
        <taxon>Tracheophyta</taxon>
        <taxon>Spermatophyta</taxon>
        <taxon>Magnoliopsida</taxon>
        <taxon>Liliopsida</taxon>
        <taxon>Asparagales</taxon>
        <taxon>Orchidaceae</taxon>
        <taxon>Apostasioideae</taxon>
        <taxon>Apostasia</taxon>
    </lineage>
</organism>
<reference evidence="9 10" key="1">
    <citation type="journal article" date="2017" name="Nature">
        <title>The Apostasia genome and the evolution of orchids.</title>
        <authorList>
            <person name="Zhang G.Q."/>
            <person name="Liu K.W."/>
            <person name="Li Z."/>
            <person name="Lohaus R."/>
            <person name="Hsiao Y.Y."/>
            <person name="Niu S.C."/>
            <person name="Wang J.Y."/>
            <person name="Lin Y.C."/>
            <person name="Xu Q."/>
            <person name="Chen L.J."/>
            <person name="Yoshida K."/>
            <person name="Fujiwara S."/>
            <person name="Wang Z.W."/>
            <person name="Zhang Y.Q."/>
            <person name="Mitsuda N."/>
            <person name="Wang M."/>
            <person name="Liu G.H."/>
            <person name="Pecoraro L."/>
            <person name="Huang H.X."/>
            <person name="Xiao X.J."/>
            <person name="Lin M."/>
            <person name="Wu X.Y."/>
            <person name="Wu W.L."/>
            <person name="Chen Y.Y."/>
            <person name="Chang S.B."/>
            <person name="Sakamoto S."/>
            <person name="Ohme-Takagi M."/>
            <person name="Yagi M."/>
            <person name="Zeng S.J."/>
            <person name="Shen C.Y."/>
            <person name="Yeh C.M."/>
            <person name="Luo Y.B."/>
            <person name="Tsai W.C."/>
            <person name="Van de Peer Y."/>
            <person name="Liu Z.J."/>
        </authorList>
    </citation>
    <scope>NUCLEOTIDE SEQUENCE [LARGE SCALE GENOMIC DNA]</scope>
    <source>
        <strain evidence="10">cv. Shenzhen</strain>
        <tissue evidence="9">Stem</tissue>
    </source>
</reference>
<keyword evidence="5 6" id="KW-0472">Membrane</keyword>
<proteinExistence type="predicted"/>
<name>A0A2I0ATH9_9ASPA</name>
<evidence type="ECO:0000256" key="3">
    <source>
        <dbReference type="ARBA" id="ARBA00022824"/>
    </source>
</evidence>
<dbReference type="GO" id="GO:0005789">
    <property type="term" value="C:endoplasmic reticulum membrane"/>
    <property type="evidence" value="ECO:0007669"/>
    <property type="project" value="UniProtKB-SubCell"/>
</dbReference>
<dbReference type="InterPro" id="IPR003388">
    <property type="entry name" value="Reticulon"/>
</dbReference>